<accession>A0A4P2Q221</accession>
<evidence type="ECO:0000256" key="13">
    <source>
        <dbReference type="RuleBase" id="RU365063"/>
    </source>
</evidence>
<protein>
    <recommendedName>
        <fullName evidence="4 13">Biotin carboxylase</fullName>
        <ecNumber evidence="4 13">6.3.4.14</ecNumber>
    </recommendedName>
    <alternativeName>
        <fullName evidence="13">Acetyl-coenzyme A carboxylase biotin carboxylase subunit A</fullName>
    </alternativeName>
</protein>
<keyword evidence="10 13" id="KW-0092">Biotin</keyword>
<dbReference type="PROSITE" id="PS50979">
    <property type="entry name" value="BC"/>
    <property type="match status" value="1"/>
</dbReference>
<dbReference type="OrthoDB" id="9769961at2"/>
<dbReference type="GO" id="GO:0006633">
    <property type="term" value="P:fatty acid biosynthetic process"/>
    <property type="evidence" value="ECO:0007669"/>
    <property type="project" value="UniProtKB-KW"/>
</dbReference>
<dbReference type="Proteomes" id="UP000295781">
    <property type="component" value="Chromosome"/>
</dbReference>
<comment type="pathway">
    <text evidence="2 13">Lipid metabolism; malonyl-CoA biosynthesis; malonyl-CoA from acetyl-CoA: step 1/1.</text>
</comment>
<evidence type="ECO:0000256" key="3">
    <source>
        <dbReference type="ARBA" id="ARBA00011750"/>
    </source>
</evidence>
<evidence type="ECO:0000256" key="7">
    <source>
        <dbReference type="ARBA" id="ARBA00022741"/>
    </source>
</evidence>
<evidence type="ECO:0000256" key="6">
    <source>
        <dbReference type="ARBA" id="ARBA00022723"/>
    </source>
</evidence>
<dbReference type="AlphaFoldDB" id="A0A4P2Q221"/>
<dbReference type="UniPathway" id="UPA00655">
    <property type="reaction ID" value="UER00711"/>
</dbReference>
<dbReference type="PROSITE" id="PS00866">
    <property type="entry name" value="CPSASE_1"/>
    <property type="match status" value="1"/>
</dbReference>
<feature type="domain" description="ATP-grasp" evidence="14">
    <location>
        <begin position="120"/>
        <end position="316"/>
    </location>
</feature>
<name>A0A4P2Q221_SORCE</name>
<reference evidence="16 17" key="1">
    <citation type="submission" date="2015-09" db="EMBL/GenBank/DDBJ databases">
        <title>Sorangium comparison.</title>
        <authorList>
            <person name="Zaburannyi N."/>
            <person name="Bunk B."/>
            <person name="Overmann J."/>
            <person name="Mueller R."/>
        </authorList>
    </citation>
    <scope>NUCLEOTIDE SEQUENCE [LARGE SCALE GENOMIC DNA]</scope>
    <source>
        <strain evidence="16 17">So ceGT47</strain>
    </source>
</reference>
<comment type="catalytic activity">
    <reaction evidence="11 13">
        <text>N(6)-biotinyl-L-lysyl-[protein] + hydrogencarbonate + ATP = N(6)-carboxybiotinyl-L-lysyl-[protein] + ADP + phosphate + H(+)</text>
        <dbReference type="Rhea" id="RHEA:13501"/>
        <dbReference type="Rhea" id="RHEA-COMP:10505"/>
        <dbReference type="Rhea" id="RHEA-COMP:10506"/>
        <dbReference type="ChEBI" id="CHEBI:15378"/>
        <dbReference type="ChEBI" id="CHEBI:17544"/>
        <dbReference type="ChEBI" id="CHEBI:30616"/>
        <dbReference type="ChEBI" id="CHEBI:43474"/>
        <dbReference type="ChEBI" id="CHEBI:83144"/>
        <dbReference type="ChEBI" id="CHEBI:83145"/>
        <dbReference type="ChEBI" id="CHEBI:456216"/>
        <dbReference type="EC" id="6.3.4.14"/>
    </reaction>
</comment>
<evidence type="ECO:0000256" key="9">
    <source>
        <dbReference type="ARBA" id="ARBA00022842"/>
    </source>
</evidence>
<dbReference type="PANTHER" id="PTHR48095">
    <property type="entry name" value="PYRUVATE CARBOXYLASE SUBUNIT A"/>
    <property type="match status" value="1"/>
</dbReference>
<comment type="subunit">
    <text evidence="3 13">Acetyl-CoA carboxylase is a heterohexamer of biotin carboxyl carrier protein, biotin carboxylase and the two subunits of carboxyl transferase in a 2:2 complex.</text>
</comment>
<dbReference type="InterPro" id="IPR011054">
    <property type="entry name" value="Rudment_hybrid_motif"/>
</dbReference>
<evidence type="ECO:0000256" key="2">
    <source>
        <dbReference type="ARBA" id="ARBA00004956"/>
    </source>
</evidence>
<dbReference type="GO" id="GO:2001295">
    <property type="term" value="P:malonyl-CoA biosynthetic process"/>
    <property type="evidence" value="ECO:0007669"/>
    <property type="project" value="UniProtKB-UniPathway"/>
</dbReference>
<dbReference type="GO" id="GO:0046872">
    <property type="term" value="F:metal ion binding"/>
    <property type="evidence" value="ECO:0007669"/>
    <property type="project" value="UniProtKB-KW"/>
</dbReference>
<dbReference type="Pfam" id="PF00289">
    <property type="entry name" value="Biotin_carb_N"/>
    <property type="match status" value="1"/>
</dbReference>
<dbReference type="RefSeq" id="WP_129348208.1">
    <property type="nucleotide sequence ID" value="NZ_CP012670.1"/>
</dbReference>
<dbReference type="FunFam" id="3.40.50.20:FF:000010">
    <property type="entry name" value="Propionyl-CoA carboxylase subunit alpha"/>
    <property type="match status" value="1"/>
</dbReference>
<dbReference type="PANTHER" id="PTHR48095:SF2">
    <property type="entry name" value="BIOTIN CARBOXYLASE, CHLOROPLASTIC"/>
    <property type="match status" value="1"/>
</dbReference>
<keyword evidence="9" id="KW-0460">Magnesium</keyword>
<feature type="domain" description="Biotin carboxylation" evidence="15">
    <location>
        <begin position="1"/>
        <end position="445"/>
    </location>
</feature>
<organism evidence="16 17">
    <name type="scientific">Sorangium cellulosum</name>
    <name type="common">Polyangium cellulosum</name>
    <dbReference type="NCBI Taxonomy" id="56"/>
    <lineage>
        <taxon>Bacteria</taxon>
        <taxon>Pseudomonadati</taxon>
        <taxon>Myxococcota</taxon>
        <taxon>Polyangia</taxon>
        <taxon>Polyangiales</taxon>
        <taxon>Polyangiaceae</taxon>
        <taxon>Sorangium</taxon>
    </lineage>
</organism>
<evidence type="ECO:0000256" key="4">
    <source>
        <dbReference type="ARBA" id="ARBA00013263"/>
    </source>
</evidence>
<keyword evidence="8 12" id="KW-0067">ATP-binding</keyword>
<dbReference type="SUPFAM" id="SSF52440">
    <property type="entry name" value="PreATP-grasp domain"/>
    <property type="match status" value="1"/>
</dbReference>
<evidence type="ECO:0000259" key="15">
    <source>
        <dbReference type="PROSITE" id="PS50979"/>
    </source>
</evidence>
<dbReference type="NCBIfam" id="TIGR00514">
    <property type="entry name" value="accC"/>
    <property type="match status" value="1"/>
</dbReference>
<dbReference type="InterPro" id="IPR011761">
    <property type="entry name" value="ATP-grasp"/>
</dbReference>
<dbReference type="Gene3D" id="3.30.470.20">
    <property type="entry name" value="ATP-grasp fold, B domain"/>
    <property type="match status" value="1"/>
</dbReference>
<keyword evidence="13" id="KW-0443">Lipid metabolism</keyword>
<dbReference type="PROSITE" id="PS50975">
    <property type="entry name" value="ATP_GRASP"/>
    <property type="match status" value="1"/>
</dbReference>
<dbReference type="Pfam" id="PF02785">
    <property type="entry name" value="Biotin_carb_C"/>
    <property type="match status" value="1"/>
</dbReference>
<evidence type="ECO:0000313" key="16">
    <source>
        <dbReference type="EMBL" id="AUX23151.1"/>
    </source>
</evidence>
<gene>
    <name evidence="16" type="ORF">SOCEGT47_036700</name>
</gene>
<keyword evidence="5 13" id="KW-0436">Ligase</keyword>
<dbReference type="InterPro" id="IPR005479">
    <property type="entry name" value="CPAse_ATP-bd"/>
</dbReference>
<dbReference type="InterPro" id="IPR016185">
    <property type="entry name" value="PreATP-grasp_dom_sf"/>
</dbReference>
<evidence type="ECO:0000256" key="1">
    <source>
        <dbReference type="ARBA" id="ARBA00003761"/>
    </source>
</evidence>
<evidence type="ECO:0000259" key="14">
    <source>
        <dbReference type="PROSITE" id="PS50975"/>
    </source>
</evidence>
<evidence type="ECO:0000256" key="11">
    <source>
        <dbReference type="ARBA" id="ARBA00048600"/>
    </source>
</evidence>
<dbReference type="FunFam" id="3.30.1490.20:FF:000003">
    <property type="entry name" value="acetyl-CoA carboxylase isoform X1"/>
    <property type="match status" value="1"/>
</dbReference>
<keyword evidence="13" id="KW-0444">Lipid biosynthesis</keyword>
<dbReference type="InterPro" id="IPR005481">
    <property type="entry name" value="BC-like_N"/>
</dbReference>
<dbReference type="GO" id="GO:0005524">
    <property type="term" value="F:ATP binding"/>
    <property type="evidence" value="ECO:0007669"/>
    <property type="project" value="UniProtKB-UniRule"/>
</dbReference>
<dbReference type="EC" id="6.3.4.14" evidence="4 13"/>
<evidence type="ECO:0000256" key="12">
    <source>
        <dbReference type="PROSITE-ProRule" id="PRU00409"/>
    </source>
</evidence>
<dbReference type="SMART" id="SM00878">
    <property type="entry name" value="Biotin_carb_C"/>
    <property type="match status" value="1"/>
</dbReference>
<dbReference type="PROSITE" id="PS00867">
    <property type="entry name" value="CPSASE_2"/>
    <property type="match status" value="1"/>
</dbReference>
<dbReference type="InterPro" id="IPR011764">
    <property type="entry name" value="Biotin_carboxylation_dom"/>
</dbReference>
<dbReference type="InterPro" id="IPR005482">
    <property type="entry name" value="Biotin_COase_C"/>
</dbReference>
<evidence type="ECO:0000256" key="5">
    <source>
        <dbReference type="ARBA" id="ARBA00022598"/>
    </source>
</evidence>
<dbReference type="Pfam" id="PF02786">
    <property type="entry name" value="CPSase_L_D2"/>
    <property type="match status" value="1"/>
</dbReference>
<proteinExistence type="predicted"/>
<dbReference type="GO" id="GO:0004075">
    <property type="term" value="F:biotin carboxylase activity"/>
    <property type="evidence" value="ECO:0007669"/>
    <property type="project" value="UniProtKB-EC"/>
</dbReference>
<dbReference type="InterPro" id="IPR004549">
    <property type="entry name" value="Acetyl_CoA_COase_biotin_COase"/>
</dbReference>
<dbReference type="EMBL" id="CP012670">
    <property type="protein sequence ID" value="AUX23151.1"/>
    <property type="molecule type" value="Genomic_DNA"/>
</dbReference>
<evidence type="ECO:0000256" key="10">
    <source>
        <dbReference type="ARBA" id="ARBA00023267"/>
    </source>
</evidence>
<sequence>MFQKILIANRGEIAMRVIRACRLLGIRSVAIHSEADAAALHVRFADEAVCVGPADASKSYLNIPQIIAAAEVTGADAIHPGYGFLSENAKFAELCKKCRLTFIGPSAEAMRTWGDKVSARAVAKRFGIPLLSGTDVLKSAADAAEQAERVGYPVIMKASGGGGGRGMRIVRHAGEVQRSFDLATQEAMSGFKNPDVYLERYVEAPRHIEFQVLADQHGGVWTLGERECSLQRRHQKVMEESPSPAMDNEKRARMGEIIRGAILETGYTGLGTLEFLMDERGELYFMEMNTRVQVEHPVTEMVTGVDLVAQQILAAAGERLSLPDTRPWSFRGHAIECRVNAEDPRTFAPWPGLITEYHSPGGVGVRVDSGVYGGFRVPSSYDSLVAKVIAHGANRAEAIARLRCALDEFIIGGIRTNIPLHQALLRDPEVIAGNISTHTIERVVSQGF</sequence>
<evidence type="ECO:0000313" key="17">
    <source>
        <dbReference type="Proteomes" id="UP000295781"/>
    </source>
</evidence>
<keyword evidence="7 12" id="KW-0547">Nucleotide-binding</keyword>
<keyword evidence="13" id="KW-0276">Fatty acid metabolism</keyword>
<dbReference type="NCBIfam" id="NF006367">
    <property type="entry name" value="PRK08591.1"/>
    <property type="match status" value="1"/>
</dbReference>
<keyword evidence="13" id="KW-0275">Fatty acid biosynthesis</keyword>
<evidence type="ECO:0000256" key="8">
    <source>
        <dbReference type="ARBA" id="ARBA00022840"/>
    </source>
</evidence>
<dbReference type="SUPFAM" id="SSF51246">
    <property type="entry name" value="Rudiment single hybrid motif"/>
    <property type="match status" value="1"/>
</dbReference>
<keyword evidence="6" id="KW-0479">Metal-binding</keyword>
<comment type="function">
    <text evidence="1 13">This protein is a component of the acetyl coenzyme A carboxylase complex; first, biotin carboxylase catalyzes the carboxylation of the carrier protein and then the transcarboxylase transfers the carboxyl group to form malonyl-CoA.</text>
</comment>
<dbReference type="SUPFAM" id="SSF56059">
    <property type="entry name" value="Glutathione synthetase ATP-binding domain-like"/>
    <property type="match status" value="1"/>
</dbReference>
<dbReference type="InterPro" id="IPR051602">
    <property type="entry name" value="ACC_Biotin_Carboxylase"/>
</dbReference>